<dbReference type="InterPro" id="IPR052158">
    <property type="entry name" value="INH-QAR"/>
</dbReference>
<proteinExistence type="predicted"/>
<keyword evidence="3" id="KW-0804">Transcription</keyword>
<sequence length="345" mass="38310">MKSYRSFIPKSAAYFPVKDALPPRDIHFVLLPRFTMLALSSAIEPLRVANQLSQHELYRWHTVADTPAAASSCGVELNVQSSLNGLQTAGQLFVCSGTDPRNAASERTMQALRRISRMGGKIGALCTGAFTLARMGLLRDRRFTLHWENQASFREVYPDLQSSERIFEIDGPLLTCGGGHAATDMMLALITADYGKAFAQAVGDMCLHGVPRPPETPQKTSFAFAHNARNRHVTAAIEIMQRDLESPLCLDEIARECGCSRRQLERQFKKLLRTPPAKYHRNLRLDFAHSLLIETNMQLLDVAVAAGFTSRTQFSRCFSERFGTPPSKIGTPPCAGNPTNRETKQ</sequence>
<evidence type="ECO:0000256" key="4">
    <source>
        <dbReference type="SAM" id="MobiDB-lite"/>
    </source>
</evidence>
<dbReference type="PATRIC" id="fig|999552.6.peg.3280"/>
<dbReference type="Pfam" id="PF01965">
    <property type="entry name" value="DJ-1_PfpI"/>
    <property type="match status" value="1"/>
</dbReference>
<dbReference type="Gene3D" id="3.40.50.880">
    <property type="match status" value="1"/>
</dbReference>
<dbReference type="GO" id="GO:0003700">
    <property type="term" value="F:DNA-binding transcription factor activity"/>
    <property type="evidence" value="ECO:0007669"/>
    <property type="project" value="InterPro"/>
</dbReference>
<dbReference type="AlphaFoldDB" id="V9VVQ7"/>
<dbReference type="STRING" id="999552.METH_16465"/>
<keyword evidence="7" id="KW-1185">Reference proteome</keyword>
<dbReference type="SUPFAM" id="SSF52317">
    <property type="entry name" value="Class I glutamine amidotransferase-like"/>
    <property type="match status" value="1"/>
</dbReference>
<dbReference type="Proteomes" id="UP000018780">
    <property type="component" value="Chromosome"/>
</dbReference>
<dbReference type="PANTHER" id="PTHR43130:SF3">
    <property type="entry name" value="HTH-TYPE TRANSCRIPTIONAL REGULATOR RV1931C"/>
    <property type="match status" value="1"/>
</dbReference>
<keyword evidence="1" id="KW-0805">Transcription regulation</keyword>
<evidence type="ECO:0000256" key="3">
    <source>
        <dbReference type="ARBA" id="ARBA00023163"/>
    </source>
</evidence>
<dbReference type="InterPro" id="IPR002818">
    <property type="entry name" value="DJ-1/PfpI"/>
</dbReference>
<dbReference type="HOGENOM" id="CLU_000445_59_0_5"/>
<protein>
    <submittedName>
        <fullName evidence="6">AraC family transcriptional regulator</fullName>
    </submittedName>
</protein>
<dbReference type="InterPro" id="IPR018062">
    <property type="entry name" value="HTH_AraC-typ_CS"/>
</dbReference>
<dbReference type="GO" id="GO:0043565">
    <property type="term" value="F:sequence-specific DNA binding"/>
    <property type="evidence" value="ECO:0007669"/>
    <property type="project" value="InterPro"/>
</dbReference>
<organism evidence="6 7">
    <name type="scientific">Leisingera methylohalidivorans DSM 14336</name>
    <dbReference type="NCBI Taxonomy" id="999552"/>
    <lineage>
        <taxon>Bacteria</taxon>
        <taxon>Pseudomonadati</taxon>
        <taxon>Pseudomonadota</taxon>
        <taxon>Alphaproteobacteria</taxon>
        <taxon>Rhodobacterales</taxon>
        <taxon>Roseobacteraceae</taxon>
        <taxon>Leisingera</taxon>
    </lineage>
</organism>
<accession>V9VVQ7</accession>
<evidence type="ECO:0000313" key="7">
    <source>
        <dbReference type="Proteomes" id="UP000018780"/>
    </source>
</evidence>
<reference evidence="6 7" key="1">
    <citation type="submission" date="2013-09" db="EMBL/GenBank/DDBJ databases">
        <authorList>
            <consortium name="DOE Joint Genome Institute"/>
            <person name="Klenk H.-P."/>
            <person name="Huntemann M."/>
            <person name="Han J."/>
            <person name="Chen A."/>
            <person name="Kyrpides N."/>
            <person name="Mavromatis K."/>
            <person name="Markowitz V."/>
            <person name="Palaniappan K."/>
            <person name="Ivanova N."/>
            <person name="Schaumberg A."/>
            <person name="Pati A."/>
            <person name="Liolios K."/>
            <person name="Nordberg H.P."/>
            <person name="Cantor M.N."/>
            <person name="Hua S.X."/>
            <person name="Woyke T."/>
        </authorList>
    </citation>
    <scope>NUCLEOTIDE SEQUENCE [LARGE SCALE GENOMIC DNA]</scope>
    <source>
        <strain evidence="6 7">DSM 14336</strain>
    </source>
</reference>
<dbReference type="InterPro" id="IPR009057">
    <property type="entry name" value="Homeodomain-like_sf"/>
</dbReference>
<dbReference type="Pfam" id="PF12833">
    <property type="entry name" value="HTH_18"/>
    <property type="match status" value="1"/>
</dbReference>
<dbReference type="PROSITE" id="PS01124">
    <property type="entry name" value="HTH_ARAC_FAMILY_2"/>
    <property type="match status" value="1"/>
</dbReference>
<dbReference type="PANTHER" id="PTHR43130">
    <property type="entry name" value="ARAC-FAMILY TRANSCRIPTIONAL REGULATOR"/>
    <property type="match status" value="1"/>
</dbReference>
<dbReference type="SUPFAM" id="SSF46689">
    <property type="entry name" value="Homeodomain-like"/>
    <property type="match status" value="2"/>
</dbReference>
<dbReference type="CDD" id="cd03136">
    <property type="entry name" value="GATase1_AraC_ArgR_like"/>
    <property type="match status" value="1"/>
</dbReference>
<gene>
    <name evidence="6" type="ORF">METH_16465</name>
</gene>
<dbReference type="InterPro" id="IPR018060">
    <property type="entry name" value="HTH_AraC"/>
</dbReference>
<dbReference type="Gene3D" id="1.10.10.60">
    <property type="entry name" value="Homeodomain-like"/>
    <property type="match status" value="1"/>
</dbReference>
<dbReference type="InterPro" id="IPR029062">
    <property type="entry name" value="Class_I_gatase-like"/>
</dbReference>
<dbReference type="PROSITE" id="PS00041">
    <property type="entry name" value="HTH_ARAC_FAMILY_1"/>
    <property type="match status" value="1"/>
</dbReference>
<dbReference type="SMART" id="SM00342">
    <property type="entry name" value="HTH_ARAC"/>
    <property type="match status" value="1"/>
</dbReference>
<evidence type="ECO:0000259" key="5">
    <source>
        <dbReference type="PROSITE" id="PS01124"/>
    </source>
</evidence>
<evidence type="ECO:0000313" key="6">
    <source>
        <dbReference type="EMBL" id="AHD02053.1"/>
    </source>
</evidence>
<feature type="region of interest" description="Disordered" evidence="4">
    <location>
        <begin position="323"/>
        <end position="345"/>
    </location>
</feature>
<feature type="domain" description="HTH araC/xylS-type" evidence="5">
    <location>
        <begin position="234"/>
        <end position="332"/>
    </location>
</feature>
<dbReference type="EMBL" id="CP006773">
    <property type="protein sequence ID" value="AHD02053.1"/>
    <property type="molecule type" value="Genomic_DNA"/>
</dbReference>
<keyword evidence="2" id="KW-0238">DNA-binding</keyword>
<evidence type="ECO:0000256" key="2">
    <source>
        <dbReference type="ARBA" id="ARBA00023125"/>
    </source>
</evidence>
<name>V9VVQ7_9RHOB</name>
<evidence type="ECO:0000256" key="1">
    <source>
        <dbReference type="ARBA" id="ARBA00023015"/>
    </source>
</evidence>
<dbReference type="KEGG" id="lmd:METH_16465"/>